<reference evidence="2 3" key="1">
    <citation type="journal article" date="2018" name="Nat. Ecol. Evol.">
        <title>Shark genomes provide insights into elasmobranch evolution and the origin of vertebrates.</title>
        <authorList>
            <person name="Hara Y"/>
            <person name="Yamaguchi K"/>
            <person name="Onimaru K"/>
            <person name="Kadota M"/>
            <person name="Koyanagi M"/>
            <person name="Keeley SD"/>
            <person name="Tatsumi K"/>
            <person name="Tanaka K"/>
            <person name="Motone F"/>
            <person name="Kageyama Y"/>
            <person name="Nozu R"/>
            <person name="Adachi N"/>
            <person name="Nishimura O"/>
            <person name="Nakagawa R"/>
            <person name="Tanegashima C"/>
            <person name="Kiyatake I"/>
            <person name="Matsumoto R"/>
            <person name="Murakumo K"/>
            <person name="Nishida K"/>
            <person name="Terakita A"/>
            <person name="Kuratani S"/>
            <person name="Sato K"/>
            <person name="Hyodo S Kuraku.S."/>
        </authorList>
    </citation>
    <scope>NUCLEOTIDE SEQUENCE [LARGE SCALE GENOMIC DNA]</scope>
</reference>
<dbReference type="EMBL" id="BEZZ01279863">
    <property type="protein sequence ID" value="GCC49689.1"/>
    <property type="molecule type" value="Genomic_DNA"/>
</dbReference>
<feature type="non-terminal residue" evidence="2">
    <location>
        <position position="1"/>
    </location>
</feature>
<organism evidence="2 3">
    <name type="scientific">Chiloscyllium punctatum</name>
    <name type="common">Brownbanded bambooshark</name>
    <name type="synonym">Hemiscyllium punctatum</name>
    <dbReference type="NCBI Taxonomy" id="137246"/>
    <lineage>
        <taxon>Eukaryota</taxon>
        <taxon>Metazoa</taxon>
        <taxon>Chordata</taxon>
        <taxon>Craniata</taxon>
        <taxon>Vertebrata</taxon>
        <taxon>Chondrichthyes</taxon>
        <taxon>Elasmobranchii</taxon>
        <taxon>Galeomorphii</taxon>
        <taxon>Galeoidea</taxon>
        <taxon>Orectolobiformes</taxon>
        <taxon>Hemiscylliidae</taxon>
        <taxon>Chiloscyllium</taxon>
    </lineage>
</organism>
<accession>A0A401U476</accession>
<gene>
    <name evidence="2" type="ORF">chiPu_0034033</name>
</gene>
<evidence type="ECO:0000313" key="3">
    <source>
        <dbReference type="Proteomes" id="UP000287033"/>
    </source>
</evidence>
<proteinExistence type="predicted"/>
<protein>
    <submittedName>
        <fullName evidence="2">Uncharacterized protein</fullName>
    </submittedName>
</protein>
<dbReference type="Proteomes" id="UP000287033">
    <property type="component" value="Unassembled WGS sequence"/>
</dbReference>
<sequence length="98" mass="10516">DQTSAQELGADEKTKKRGKDRRTAATGESGKQHGGNIDDREGAILEIVVHARAHCKYEGDRCRGSAIAVPDAVGHIPPGKALEPSNITTFERWKPLAA</sequence>
<name>A0A401U476_CHIPU</name>
<dbReference type="AlphaFoldDB" id="A0A401U476"/>
<keyword evidence="3" id="KW-1185">Reference proteome</keyword>
<feature type="region of interest" description="Disordered" evidence="1">
    <location>
        <begin position="1"/>
        <end position="39"/>
    </location>
</feature>
<evidence type="ECO:0000256" key="1">
    <source>
        <dbReference type="SAM" id="MobiDB-lite"/>
    </source>
</evidence>
<comment type="caution">
    <text evidence="2">The sequence shown here is derived from an EMBL/GenBank/DDBJ whole genome shotgun (WGS) entry which is preliminary data.</text>
</comment>
<evidence type="ECO:0000313" key="2">
    <source>
        <dbReference type="EMBL" id="GCC49689.1"/>
    </source>
</evidence>